<dbReference type="Proteomes" id="UP000177230">
    <property type="component" value="Unassembled WGS sequence"/>
</dbReference>
<dbReference type="InterPro" id="IPR007686">
    <property type="entry name" value="YutG/PgpA"/>
</dbReference>
<organism evidence="3 4">
    <name type="scientific">Candidatus Edwardsbacteria bacterium GWF2_54_11</name>
    <dbReference type="NCBI Taxonomy" id="1817851"/>
    <lineage>
        <taxon>Bacteria</taxon>
        <taxon>Candidatus Edwardsiibacteriota</taxon>
    </lineage>
</organism>
<dbReference type="PANTHER" id="PTHR36305">
    <property type="entry name" value="PHOSPHATIDYLGLYCEROPHOSPHATASE A"/>
    <property type="match status" value="1"/>
</dbReference>
<dbReference type="InterPro" id="IPR026037">
    <property type="entry name" value="PgpA"/>
</dbReference>
<proteinExistence type="predicted"/>
<name>A0A1F5RJ03_9BACT</name>
<dbReference type="GO" id="GO:0006629">
    <property type="term" value="P:lipid metabolic process"/>
    <property type="evidence" value="ECO:0007669"/>
    <property type="project" value="InterPro"/>
</dbReference>
<keyword evidence="1" id="KW-0812">Transmembrane</keyword>
<dbReference type="CDD" id="cd06971">
    <property type="entry name" value="PgpA"/>
    <property type="match status" value="1"/>
</dbReference>
<comment type="caution">
    <text evidence="3">The sequence shown here is derived from an EMBL/GenBank/DDBJ whole genome shotgun (WGS) entry which is preliminary data.</text>
</comment>
<dbReference type="PANTHER" id="PTHR36305:SF1">
    <property type="entry name" value="PHOSPHATIDYLGLYCEROPHOSPHATASE A"/>
    <property type="match status" value="1"/>
</dbReference>
<sequence>MKIIKNKIALILASGFGSGYSPIAPGTAGSLLALVIWWLAPPFLWVSALLLALSLFLGVWSATQAEKKWGHDNGKIVIDEVAGMWISLLFLPKTWVVFLIAFFMFRAMDIIKPLGARQIQKLPGGWGVVADDVLAGIYTNVLGQIVIMIFWPANNVPLKVLVAAIINAFK</sequence>
<gene>
    <name evidence="3" type="ORF">A2024_10150</name>
</gene>
<evidence type="ECO:0000256" key="1">
    <source>
        <dbReference type="SAM" id="Phobius"/>
    </source>
</evidence>
<evidence type="ECO:0000313" key="4">
    <source>
        <dbReference type="Proteomes" id="UP000177230"/>
    </source>
</evidence>
<dbReference type="EMBL" id="MFFM01000003">
    <property type="protein sequence ID" value="OGF14342.1"/>
    <property type="molecule type" value="Genomic_DNA"/>
</dbReference>
<accession>A0A1F5RJ03</accession>
<dbReference type="SUPFAM" id="SSF101307">
    <property type="entry name" value="YutG-like"/>
    <property type="match status" value="1"/>
</dbReference>
<dbReference type="AlphaFoldDB" id="A0A1F5RJ03"/>
<dbReference type="InterPro" id="IPR036681">
    <property type="entry name" value="PgpA-like_sf"/>
</dbReference>
<dbReference type="Pfam" id="PF04608">
    <property type="entry name" value="PgpA"/>
    <property type="match status" value="1"/>
</dbReference>
<feature type="transmembrane region" description="Helical" evidence="1">
    <location>
        <begin position="84"/>
        <end position="105"/>
    </location>
</feature>
<feature type="domain" description="YutG/PgpA" evidence="2">
    <location>
        <begin position="11"/>
        <end position="146"/>
    </location>
</feature>
<reference evidence="3 4" key="1">
    <citation type="journal article" date="2016" name="Nat. Commun.">
        <title>Thousands of microbial genomes shed light on interconnected biogeochemical processes in an aquifer system.</title>
        <authorList>
            <person name="Anantharaman K."/>
            <person name="Brown C.T."/>
            <person name="Hug L.A."/>
            <person name="Sharon I."/>
            <person name="Castelle C.J."/>
            <person name="Probst A.J."/>
            <person name="Thomas B.C."/>
            <person name="Singh A."/>
            <person name="Wilkins M.J."/>
            <person name="Karaoz U."/>
            <person name="Brodie E.L."/>
            <person name="Williams K.H."/>
            <person name="Hubbard S.S."/>
            <person name="Banfield J.F."/>
        </authorList>
    </citation>
    <scope>NUCLEOTIDE SEQUENCE [LARGE SCALE GENOMIC DNA]</scope>
</reference>
<feature type="transmembrane region" description="Helical" evidence="1">
    <location>
        <begin position="43"/>
        <end position="63"/>
    </location>
</feature>
<protein>
    <recommendedName>
        <fullName evidence="2">YutG/PgpA domain-containing protein</fullName>
    </recommendedName>
</protein>
<dbReference type="PIRSF" id="PIRSF006162">
    <property type="entry name" value="PgpA"/>
    <property type="match status" value="1"/>
</dbReference>
<keyword evidence="1" id="KW-1133">Transmembrane helix</keyword>
<evidence type="ECO:0000313" key="3">
    <source>
        <dbReference type="EMBL" id="OGF14342.1"/>
    </source>
</evidence>
<keyword evidence="1" id="KW-0472">Membrane</keyword>
<dbReference type="GO" id="GO:0008962">
    <property type="term" value="F:phosphatidylglycerophosphatase activity"/>
    <property type="evidence" value="ECO:0007669"/>
    <property type="project" value="InterPro"/>
</dbReference>
<evidence type="ECO:0000259" key="2">
    <source>
        <dbReference type="Pfam" id="PF04608"/>
    </source>
</evidence>